<dbReference type="EMBL" id="JAWWNJ010000003">
    <property type="protein sequence ID" value="KAK7059393.1"/>
    <property type="molecule type" value="Genomic_DNA"/>
</dbReference>
<reference evidence="2 3" key="1">
    <citation type="journal article" date="2024" name="J Genomics">
        <title>Draft genome sequencing and assembly of Favolaschia claudopus CIRM-BRFM 2984 isolated from oak limbs.</title>
        <authorList>
            <person name="Navarro D."/>
            <person name="Drula E."/>
            <person name="Chaduli D."/>
            <person name="Cazenave R."/>
            <person name="Ahrendt S."/>
            <person name="Wang J."/>
            <person name="Lipzen A."/>
            <person name="Daum C."/>
            <person name="Barry K."/>
            <person name="Grigoriev I.V."/>
            <person name="Favel A."/>
            <person name="Rosso M.N."/>
            <person name="Martin F."/>
        </authorList>
    </citation>
    <scope>NUCLEOTIDE SEQUENCE [LARGE SCALE GENOMIC DNA]</scope>
    <source>
        <strain evidence="2 3">CIRM-BRFM 2984</strain>
    </source>
</reference>
<feature type="compositionally biased region" description="Polar residues" evidence="1">
    <location>
        <begin position="146"/>
        <end position="161"/>
    </location>
</feature>
<proteinExistence type="predicted"/>
<evidence type="ECO:0000256" key="1">
    <source>
        <dbReference type="SAM" id="MobiDB-lite"/>
    </source>
</evidence>
<feature type="region of interest" description="Disordered" evidence="1">
    <location>
        <begin position="1"/>
        <end position="96"/>
    </location>
</feature>
<feature type="compositionally biased region" description="Acidic residues" evidence="1">
    <location>
        <begin position="261"/>
        <end position="270"/>
    </location>
</feature>
<comment type="caution">
    <text evidence="2">The sequence shown here is derived from an EMBL/GenBank/DDBJ whole genome shotgun (WGS) entry which is preliminary data.</text>
</comment>
<feature type="compositionally biased region" description="Acidic residues" evidence="1">
    <location>
        <begin position="84"/>
        <end position="96"/>
    </location>
</feature>
<dbReference type="AlphaFoldDB" id="A0AAW0E3A2"/>
<organism evidence="2 3">
    <name type="scientific">Favolaschia claudopus</name>
    <dbReference type="NCBI Taxonomy" id="2862362"/>
    <lineage>
        <taxon>Eukaryota</taxon>
        <taxon>Fungi</taxon>
        <taxon>Dikarya</taxon>
        <taxon>Basidiomycota</taxon>
        <taxon>Agaricomycotina</taxon>
        <taxon>Agaricomycetes</taxon>
        <taxon>Agaricomycetidae</taxon>
        <taxon>Agaricales</taxon>
        <taxon>Marasmiineae</taxon>
        <taxon>Mycenaceae</taxon>
        <taxon>Favolaschia</taxon>
    </lineage>
</organism>
<protein>
    <submittedName>
        <fullName evidence="2">Uncharacterized protein</fullName>
    </submittedName>
</protein>
<feature type="compositionally biased region" description="Basic residues" evidence="1">
    <location>
        <begin position="1"/>
        <end position="13"/>
    </location>
</feature>
<feature type="compositionally biased region" description="Low complexity" evidence="1">
    <location>
        <begin position="233"/>
        <end position="260"/>
    </location>
</feature>
<accession>A0AAW0E3A2</accession>
<feature type="region of interest" description="Disordered" evidence="1">
    <location>
        <begin position="116"/>
        <end position="188"/>
    </location>
</feature>
<name>A0AAW0E3A2_9AGAR</name>
<evidence type="ECO:0000313" key="3">
    <source>
        <dbReference type="Proteomes" id="UP001362999"/>
    </source>
</evidence>
<keyword evidence="3" id="KW-1185">Reference proteome</keyword>
<feature type="region of interest" description="Disordered" evidence="1">
    <location>
        <begin position="200"/>
        <end position="275"/>
    </location>
</feature>
<dbReference type="Proteomes" id="UP001362999">
    <property type="component" value="Unassembled WGS sequence"/>
</dbReference>
<sequence>MPSKPGRKPKAKRNIAGLRNQKPPLELPTLQSSSPSAPEPLPEQSLSNPDLPDDFLDDVDASDKEWDVPLYTEDGLKEAPASDFDSDMDIEGEDGYSLDPVFLDDEVFLEKLLTQATKVEDPDADEEEWVPARVRYQRQRRKQEQKGASFQSSTNEPNLILNTERGAYKKGPDVASKSARSQRRHRGAIAAQQKLTAFGFSAHQSSQERVSDEDVEELVDGHEDAAQDSDVDMASVRSESARSVASSMSVDGSQSSSPSDSDTDDEDAVDENGIHEWELEAEFDSLVLKAVAQIKSWEELREKIKKELKKKGKSLRLAQINQLTIL</sequence>
<gene>
    <name evidence="2" type="ORF">R3P38DRAFT_2406648</name>
</gene>
<evidence type="ECO:0000313" key="2">
    <source>
        <dbReference type="EMBL" id="KAK7059393.1"/>
    </source>
</evidence>
<feature type="compositionally biased region" description="Low complexity" evidence="1">
    <location>
        <begin position="30"/>
        <end position="50"/>
    </location>
</feature>
<feature type="non-terminal residue" evidence="2">
    <location>
        <position position="326"/>
    </location>
</feature>
<feature type="compositionally biased region" description="Acidic residues" evidence="1">
    <location>
        <begin position="51"/>
        <end position="60"/>
    </location>
</feature>